<protein>
    <recommendedName>
        <fullName evidence="2">LOB domain-containing protein</fullName>
    </recommendedName>
</protein>
<evidence type="ECO:0000256" key="1">
    <source>
        <dbReference type="ARBA" id="ARBA00005474"/>
    </source>
</evidence>
<name>A0AAD8P9J3_TARER</name>
<sequence>MSSSTSRPPCAACKICYRVCNEKCVFAPYFPPDQSQQFQSLDRVYGDTNGATILNELRPNLREDAVSSLAYEPQARINNLIYGCVGIIYSQQERLNKLESELHTVKLELAAQGPGNSQKSYEVKVGIEQDLLRNLEQYQQQQEQETHFAASPGAMCTTTLTLGGSYTSQITQQQHQQQLQHQQQGMMVNIGSDGQKSTPTGLINLSGDSGAMSTPVALGDSFMSQLQQCLHFMQQSEQLQTGIQQQQQQQNEPDHS</sequence>
<evidence type="ECO:0000313" key="3">
    <source>
        <dbReference type="EMBL" id="KAK1437389.1"/>
    </source>
</evidence>
<dbReference type="EMBL" id="JAUHHV010000001">
    <property type="protein sequence ID" value="KAK1437389.1"/>
    <property type="molecule type" value="Genomic_DNA"/>
</dbReference>
<feature type="domain" description="LOB" evidence="2">
    <location>
        <begin position="8"/>
        <end position="109"/>
    </location>
</feature>
<reference evidence="3" key="1">
    <citation type="journal article" date="2023" name="bioRxiv">
        <title>Improved chromosome-level genome assembly for marigold (Tagetes erecta).</title>
        <authorList>
            <person name="Jiang F."/>
            <person name="Yuan L."/>
            <person name="Wang S."/>
            <person name="Wang H."/>
            <person name="Xu D."/>
            <person name="Wang A."/>
            <person name="Fan W."/>
        </authorList>
    </citation>
    <scope>NUCLEOTIDE SEQUENCE</scope>
    <source>
        <strain evidence="3">WSJ</strain>
        <tissue evidence="3">Leaf</tissue>
    </source>
</reference>
<evidence type="ECO:0000259" key="2">
    <source>
        <dbReference type="PROSITE" id="PS50891"/>
    </source>
</evidence>
<comment type="caution">
    <text evidence="3">The sequence shown here is derived from an EMBL/GenBank/DDBJ whole genome shotgun (WGS) entry which is preliminary data.</text>
</comment>
<accession>A0AAD8P9J3</accession>
<comment type="similarity">
    <text evidence="1">Belongs to the LOB domain-containing protein family.</text>
</comment>
<dbReference type="Proteomes" id="UP001229421">
    <property type="component" value="Unassembled WGS sequence"/>
</dbReference>
<proteinExistence type="inferred from homology"/>
<dbReference type="PANTHER" id="PTHR31301">
    <property type="entry name" value="LOB DOMAIN-CONTAINING PROTEIN 4-RELATED"/>
    <property type="match status" value="1"/>
</dbReference>
<evidence type="ECO:0000313" key="4">
    <source>
        <dbReference type="Proteomes" id="UP001229421"/>
    </source>
</evidence>
<dbReference type="PANTHER" id="PTHR31301:SF68">
    <property type="entry name" value="LOB DOMAIN-CONTAINING PROTEIN 32-RELATED"/>
    <property type="match status" value="1"/>
</dbReference>
<organism evidence="3 4">
    <name type="scientific">Tagetes erecta</name>
    <name type="common">African marigold</name>
    <dbReference type="NCBI Taxonomy" id="13708"/>
    <lineage>
        <taxon>Eukaryota</taxon>
        <taxon>Viridiplantae</taxon>
        <taxon>Streptophyta</taxon>
        <taxon>Embryophyta</taxon>
        <taxon>Tracheophyta</taxon>
        <taxon>Spermatophyta</taxon>
        <taxon>Magnoliopsida</taxon>
        <taxon>eudicotyledons</taxon>
        <taxon>Gunneridae</taxon>
        <taxon>Pentapetalae</taxon>
        <taxon>asterids</taxon>
        <taxon>campanulids</taxon>
        <taxon>Asterales</taxon>
        <taxon>Asteraceae</taxon>
        <taxon>Asteroideae</taxon>
        <taxon>Heliantheae alliance</taxon>
        <taxon>Tageteae</taxon>
        <taxon>Tagetes</taxon>
    </lineage>
</organism>
<dbReference type="PROSITE" id="PS50891">
    <property type="entry name" value="LOB"/>
    <property type="match status" value="1"/>
</dbReference>
<dbReference type="Pfam" id="PF03195">
    <property type="entry name" value="LOB"/>
    <property type="match status" value="1"/>
</dbReference>
<dbReference type="InterPro" id="IPR004883">
    <property type="entry name" value="LOB"/>
</dbReference>
<dbReference type="AlphaFoldDB" id="A0AAD8P9J3"/>
<gene>
    <name evidence="3" type="ORF">QVD17_03180</name>
</gene>
<keyword evidence="4" id="KW-1185">Reference proteome</keyword>